<name>A0A6C0BB34_9ZZZZ</name>
<dbReference type="SUPFAM" id="SSF69000">
    <property type="entry name" value="FAD-dependent thiol oxidase"/>
    <property type="match status" value="1"/>
</dbReference>
<sequence length="216" mass="25876">MHNKTKKVRSFSKTYTFQEKTYNKEDYLSGDGMLTTVWGPGIWLFLHTMSFNYPVEPTEADKQHYRDFVLNLQYVLPCKYCRMNLEKNFKQLPLTMADMRSRESFSRYIYELHELINRMLNKKSNLTYDDVRERYEHFRARCTKDTKEKKIIANKTRRKKSKSKSKSNLKLNSKMKKEKGCTEPLYGKKSKCILKIVPQDKNVDTFQMDKKCIKVK</sequence>
<feature type="region of interest" description="Disordered" evidence="7">
    <location>
        <begin position="154"/>
        <end position="176"/>
    </location>
</feature>
<evidence type="ECO:0000259" key="8">
    <source>
        <dbReference type="PROSITE" id="PS51324"/>
    </source>
</evidence>
<evidence type="ECO:0000256" key="3">
    <source>
        <dbReference type="ARBA" id="ARBA00022630"/>
    </source>
</evidence>
<evidence type="ECO:0000256" key="1">
    <source>
        <dbReference type="ARBA" id="ARBA00001974"/>
    </source>
</evidence>
<protein>
    <recommendedName>
        <fullName evidence="2">thiol oxidase</fullName>
        <ecNumber evidence="2">1.8.3.2</ecNumber>
    </recommendedName>
</protein>
<dbReference type="EMBL" id="MN739102">
    <property type="protein sequence ID" value="QHS88779.1"/>
    <property type="molecule type" value="Genomic_DNA"/>
</dbReference>
<evidence type="ECO:0000256" key="7">
    <source>
        <dbReference type="SAM" id="MobiDB-lite"/>
    </source>
</evidence>
<dbReference type="PANTHER" id="PTHR12645">
    <property type="entry name" value="ALR/ERV"/>
    <property type="match status" value="1"/>
</dbReference>
<evidence type="ECO:0000256" key="6">
    <source>
        <dbReference type="ARBA" id="ARBA00023157"/>
    </source>
</evidence>
<keyword evidence="3" id="KW-0285">Flavoprotein</keyword>
<dbReference type="AlphaFoldDB" id="A0A6C0BB34"/>
<dbReference type="InterPro" id="IPR017905">
    <property type="entry name" value="ERV/ALR_sulphydryl_oxidase"/>
</dbReference>
<dbReference type="Gene3D" id="1.20.120.310">
    <property type="entry name" value="ERV/ALR sulfhydryl oxidase domain"/>
    <property type="match status" value="1"/>
</dbReference>
<dbReference type="Pfam" id="PF04777">
    <property type="entry name" value="Evr1_Alr"/>
    <property type="match status" value="1"/>
</dbReference>
<organism evidence="9">
    <name type="scientific">viral metagenome</name>
    <dbReference type="NCBI Taxonomy" id="1070528"/>
    <lineage>
        <taxon>unclassified sequences</taxon>
        <taxon>metagenomes</taxon>
        <taxon>organismal metagenomes</taxon>
    </lineage>
</organism>
<keyword evidence="6" id="KW-1015">Disulfide bond</keyword>
<feature type="domain" description="ERV/ALR sulfhydryl oxidase" evidence="8">
    <location>
        <begin position="31"/>
        <end position="135"/>
    </location>
</feature>
<proteinExistence type="predicted"/>
<evidence type="ECO:0000256" key="4">
    <source>
        <dbReference type="ARBA" id="ARBA00022827"/>
    </source>
</evidence>
<evidence type="ECO:0000256" key="5">
    <source>
        <dbReference type="ARBA" id="ARBA00023002"/>
    </source>
</evidence>
<feature type="compositionally biased region" description="Basic residues" evidence="7">
    <location>
        <begin position="155"/>
        <end position="176"/>
    </location>
</feature>
<dbReference type="InterPro" id="IPR039799">
    <property type="entry name" value="ALR/ERV"/>
</dbReference>
<comment type="cofactor">
    <cofactor evidence="1">
        <name>FAD</name>
        <dbReference type="ChEBI" id="CHEBI:57692"/>
    </cofactor>
</comment>
<dbReference type="GO" id="GO:0016971">
    <property type="term" value="F:flavin-dependent sulfhydryl oxidase activity"/>
    <property type="evidence" value="ECO:0007669"/>
    <property type="project" value="InterPro"/>
</dbReference>
<keyword evidence="5" id="KW-0560">Oxidoreductase</keyword>
<dbReference type="GO" id="GO:0050660">
    <property type="term" value="F:flavin adenine dinucleotide binding"/>
    <property type="evidence" value="ECO:0007669"/>
    <property type="project" value="TreeGrafter"/>
</dbReference>
<keyword evidence="4" id="KW-0274">FAD</keyword>
<accession>A0A6C0BB34</accession>
<evidence type="ECO:0000256" key="2">
    <source>
        <dbReference type="ARBA" id="ARBA00012512"/>
    </source>
</evidence>
<reference evidence="9" key="1">
    <citation type="journal article" date="2020" name="Nature">
        <title>Giant virus diversity and host interactions through global metagenomics.</title>
        <authorList>
            <person name="Schulz F."/>
            <person name="Roux S."/>
            <person name="Paez-Espino D."/>
            <person name="Jungbluth S."/>
            <person name="Walsh D.A."/>
            <person name="Denef V.J."/>
            <person name="McMahon K.D."/>
            <person name="Konstantinidis K.T."/>
            <person name="Eloe-Fadrosh E.A."/>
            <person name="Kyrpides N.C."/>
            <person name="Woyke T."/>
        </authorList>
    </citation>
    <scope>NUCLEOTIDE SEQUENCE</scope>
    <source>
        <strain evidence="9">GVMAG-M-3300010158-59</strain>
    </source>
</reference>
<dbReference type="PANTHER" id="PTHR12645:SF0">
    <property type="entry name" value="FAD-LINKED SULFHYDRYL OXIDASE ALR"/>
    <property type="match status" value="1"/>
</dbReference>
<dbReference type="EC" id="1.8.3.2" evidence="2"/>
<dbReference type="InterPro" id="IPR036774">
    <property type="entry name" value="ERV/ALR_sulphydryl_oxid_sf"/>
</dbReference>
<dbReference type="GO" id="GO:0005739">
    <property type="term" value="C:mitochondrion"/>
    <property type="evidence" value="ECO:0007669"/>
    <property type="project" value="TreeGrafter"/>
</dbReference>
<evidence type="ECO:0000313" key="9">
    <source>
        <dbReference type="EMBL" id="QHS88779.1"/>
    </source>
</evidence>
<dbReference type="PROSITE" id="PS51324">
    <property type="entry name" value="ERV_ALR"/>
    <property type="match status" value="1"/>
</dbReference>